<evidence type="ECO:0000313" key="7">
    <source>
        <dbReference type="Proteomes" id="UP000191820"/>
    </source>
</evidence>
<evidence type="ECO:0000256" key="4">
    <source>
        <dbReference type="ARBA" id="ARBA00022683"/>
    </source>
</evidence>
<dbReference type="InterPro" id="IPR001020">
    <property type="entry name" value="PTS_HPr_His_P_site"/>
</dbReference>
<gene>
    <name evidence="6" type="ORF">SJ2017_3643</name>
</gene>
<organism evidence="6 7">
    <name type="scientific">Shewanella japonica</name>
    <dbReference type="NCBI Taxonomy" id="93973"/>
    <lineage>
        <taxon>Bacteria</taxon>
        <taxon>Pseudomonadati</taxon>
        <taxon>Pseudomonadota</taxon>
        <taxon>Gammaproteobacteria</taxon>
        <taxon>Alteromonadales</taxon>
        <taxon>Shewanellaceae</taxon>
        <taxon>Shewanella</taxon>
    </lineage>
</organism>
<dbReference type="Pfam" id="PF00381">
    <property type="entry name" value="PTS-HPr"/>
    <property type="match status" value="1"/>
</dbReference>
<dbReference type="PANTHER" id="PTHR33705">
    <property type="entry name" value="PHOSPHOCARRIER PROTEIN HPR"/>
    <property type="match status" value="1"/>
</dbReference>
<dbReference type="Gene3D" id="3.30.1340.10">
    <property type="entry name" value="HPr-like"/>
    <property type="match status" value="1"/>
</dbReference>
<sequence>MTMNISREITISNKLGLHARAATKLAILATEFKASITLIQGDKQASAASVLGLLMLESGIGKVITVQAEGPDAQQALDAVCQLINDKFDEES</sequence>
<dbReference type="PROSITE" id="PS00369">
    <property type="entry name" value="PTS_HPR_HIS"/>
    <property type="match status" value="1"/>
</dbReference>
<reference evidence="6 7" key="1">
    <citation type="submission" date="2017-03" db="EMBL/GenBank/DDBJ databases">
        <title>Genome sequencing of Shewanella japonica KCTC 22435.</title>
        <authorList>
            <person name="Kim K.M."/>
        </authorList>
    </citation>
    <scope>NUCLEOTIDE SEQUENCE [LARGE SCALE GENOMIC DNA]</scope>
    <source>
        <strain evidence="6 7">KCTC 22435</strain>
    </source>
</reference>
<proteinExistence type="inferred from homology"/>
<feature type="domain" description="HPr" evidence="5">
    <location>
        <begin position="4"/>
        <end position="91"/>
    </location>
</feature>
<evidence type="ECO:0000256" key="3">
    <source>
        <dbReference type="ARBA" id="ARBA00022490"/>
    </source>
</evidence>
<comment type="subcellular location">
    <subcellularLocation>
        <location evidence="1">Cytoplasm</location>
    </subcellularLocation>
</comment>
<keyword evidence="3" id="KW-0963">Cytoplasm</keyword>
<dbReference type="PRINTS" id="PR00107">
    <property type="entry name" value="PHOSPHOCPHPR"/>
</dbReference>
<name>A0ABM6JNW0_9GAMM</name>
<dbReference type="InterPro" id="IPR050399">
    <property type="entry name" value="HPr"/>
</dbReference>
<protein>
    <submittedName>
        <fullName evidence="6">Phosphate ABC transporter permease</fullName>
    </submittedName>
</protein>
<evidence type="ECO:0000256" key="2">
    <source>
        <dbReference type="ARBA" id="ARBA00010736"/>
    </source>
</evidence>
<dbReference type="Proteomes" id="UP000191820">
    <property type="component" value="Chromosome"/>
</dbReference>
<dbReference type="InterPro" id="IPR000032">
    <property type="entry name" value="HPr-like"/>
</dbReference>
<evidence type="ECO:0000313" key="6">
    <source>
        <dbReference type="EMBL" id="ARD23889.1"/>
    </source>
</evidence>
<accession>A0ABM6JNW0</accession>
<comment type="similarity">
    <text evidence="2">Belongs to the HPr family.</text>
</comment>
<dbReference type="NCBIfam" id="TIGR01003">
    <property type="entry name" value="PTS_HPr_family"/>
    <property type="match status" value="1"/>
</dbReference>
<evidence type="ECO:0000256" key="1">
    <source>
        <dbReference type="ARBA" id="ARBA00004496"/>
    </source>
</evidence>
<dbReference type="EMBL" id="CP020472">
    <property type="protein sequence ID" value="ARD23889.1"/>
    <property type="molecule type" value="Genomic_DNA"/>
</dbReference>
<dbReference type="PROSITE" id="PS51350">
    <property type="entry name" value="PTS_HPR_DOM"/>
    <property type="match status" value="1"/>
</dbReference>
<keyword evidence="4" id="KW-0598">Phosphotransferase system</keyword>
<dbReference type="InterPro" id="IPR035895">
    <property type="entry name" value="HPr-like_sf"/>
</dbReference>
<evidence type="ECO:0000259" key="5">
    <source>
        <dbReference type="PROSITE" id="PS51350"/>
    </source>
</evidence>
<dbReference type="PANTHER" id="PTHR33705:SF2">
    <property type="entry name" value="PHOSPHOCARRIER PROTEIN NPR"/>
    <property type="match status" value="1"/>
</dbReference>
<keyword evidence="7" id="KW-1185">Reference proteome</keyword>
<dbReference type="SUPFAM" id="SSF55594">
    <property type="entry name" value="HPr-like"/>
    <property type="match status" value="1"/>
</dbReference>